<keyword evidence="1" id="KW-0596">Phosphopantetheine</keyword>
<evidence type="ECO:0000259" key="4">
    <source>
        <dbReference type="Pfam" id="PF00501"/>
    </source>
</evidence>
<gene>
    <name evidence="6" type="ORF">LTR16_006530</name>
</gene>
<proteinExistence type="predicted"/>
<protein>
    <recommendedName>
        <fullName evidence="8">AMP-dependent synthetase/ligase domain-containing protein</fullName>
    </recommendedName>
</protein>
<keyword evidence="2" id="KW-0597">Phosphoprotein</keyword>
<sequence>MNQLEVDAAELTPTVVGGLLKQRSNVPGLKMLLTIGEMLTQTIIEEFGGTRHRKSILHGMYGPTEASIHCTLQPNFPGGSRIGNIGIPLDTVSAYIIEPPLPSRLFEKAAVQVLPVGQIGELAVGGFQLANGYLNRNDLTSTAFVDTENYGRLYRTGDKARLLPDGTLECLGRMIAGQVKIRGQRIELGEIEQAVSRTPGCRNAIVSIIGSIVVAFCLVDSDDVTVKAVFDSCQKWLPKYMCPGDVVLLQTFPQSSSGKVDRRKLEEDYQLNRNDTTKTDLKSPSQTGCKILEIAES</sequence>
<feature type="domain" description="AMP-binding enzyme C-terminal" evidence="5">
    <location>
        <begin position="190"/>
        <end position="259"/>
    </location>
</feature>
<reference evidence="6 7" key="1">
    <citation type="submission" date="2023-08" db="EMBL/GenBank/DDBJ databases">
        <title>Black Yeasts Isolated from many extreme environments.</title>
        <authorList>
            <person name="Coleine C."/>
            <person name="Stajich J.E."/>
            <person name="Selbmann L."/>
        </authorList>
    </citation>
    <scope>NUCLEOTIDE SEQUENCE [LARGE SCALE GENOMIC DNA]</scope>
    <source>
        <strain evidence="6 7">CCFEE 536</strain>
    </source>
</reference>
<dbReference type="InterPro" id="IPR042099">
    <property type="entry name" value="ANL_N_sf"/>
</dbReference>
<evidence type="ECO:0000313" key="6">
    <source>
        <dbReference type="EMBL" id="KAK5248227.1"/>
    </source>
</evidence>
<dbReference type="Gene3D" id="3.40.50.12780">
    <property type="entry name" value="N-terminal domain of ligase-like"/>
    <property type="match status" value="1"/>
</dbReference>
<dbReference type="Pfam" id="PF00501">
    <property type="entry name" value="AMP-binding"/>
    <property type="match status" value="1"/>
</dbReference>
<feature type="non-terminal residue" evidence="6">
    <location>
        <position position="297"/>
    </location>
</feature>
<dbReference type="Gene3D" id="3.30.300.30">
    <property type="match status" value="1"/>
</dbReference>
<dbReference type="PANTHER" id="PTHR45527:SF1">
    <property type="entry name" value="FATTY ACID SYNTHASE"/>
    <property type="match status" value="1"/>
</dbReference>
<accession>A0ABR0LVP3</accession>
<evidence type="ECO:0000313" key="7">
    <source>
        <dbReference type="Proteomes" id="UP001357485"/>
    </source>
</evidence>
<dbReference type="InterPro" id="IPR000873">
    <property type="entry name" value="AMP-dep_synth/lig_dom"/>
</dbReference>
<dbReference type="Pfam" id="PF13193">
    <property type="entry name" value="AMP-binding_C"/>
    <property type="match status" value="1"/>
</dbReference>
<comment type="caution">
    <text evidence="6">The sequence shown here is derived from an EMBL/GenBank/DDBJ whole genome shotgun (WGS) entry which is preliminary data.</text>
</comment>
<dbReference type="EMBL" id="JAVRRA010009444">
    <property type="protein sequence ID" value="KAK5248227.1"/>
    <property type="molecule type" value="Genomic_DNA"/>
</dbReference>
<dbReference type="InterPro" id="IPR045851">
    <property type="entry name" value="AMP-bd_C_sf"/>
</dbReference>
<evidence type="ECO:0008006" key="8">
    <source>
        <dbReference type="Google" id="ProtNLM"/>
    </source>
</evidence>
<keyword evidence="7" id="KW-1185">Reference proteome</keyword>
<feature type="domain" description="AMP-dependent synthetase/ligase" evidence="4">
    <location>
        <begin position="3"/>
        <end position="134"/>
    </location>
</feature>
<dbReference type="Proteomes" id="UP001357485">
    <property type="component" value="Unassembled WGS sequence"/>
</dbReference>
<organism evidence="6 7">
    <name type="scientific">Cryomyces antarcticus</name>
    <dbReference type="NCBI Taxonomy" id="329879"/>
    <lineage>
        <taxon>Eukaryota</taxon>
        <taxon>Fungi</taxon>
        <taxon>Dikarya</taxon>
        <taxon>Ascomycota</taxon>
        <taxon>Pezizomycotina</taxon>
        <taxon>Dothideomycetes</taxon>
        <taxon>Dothideomycetes incertae sedis</taxon>
        <taxon>Cryomyces</taxon>
    </lineage>
</organism>
<name>A0ABR0LVP3_9PEZI</name>
<dbReference type="InterPro" id="IPR025110">
    <property type="entry name" value="AMP-bd_C"/>
</dbReference>
<evidence type="ECO:0000256" key="1">
    <source>
        <dbReference type="ARBA" id="ARBA00022450"/>
    </source>
</evidence>
<evidence type="ECO:0000256" key="2">
    <source>
        <dbReference type="ARBA" id="ARBA00022553"/>
    </source>
</evidence>
<feature type="region of interest" description="Disordered" evidence="3">
    <location>
        <begin position="259"/>
        <end position="285"/>
    </location>
</feature>
<evidence type="ECO:0000256" key="3">
    <source>
        <dbReference type="SAM" id="MobiDB-lite"/>
    </source>
</evidence>
<dbReference type="SUPFAM" id="SSF56801">
    <property type="entry name" value="Acetyl-CoA synthetase-like"/>
    <property type="match status" value="1"/>
</dbReference>
<dbReference type="PANTHER" id="PTHR45527">
    <property type="entry name" value="NONRIBOSOMAL PEPTIDE SYNTHETASE"/>
    <property type="match status" value="1"/>
</dbReference>
<evidence type="ECO:0000259" key="5">
    <source>
        <dbReference type="Pfam" id="PF13193"/>
    </source>
</evidence>